<accession>A0A3D3R3Q1</accession>
<dbReference type="InterPro" id="IPR050417">
    <property type="entry name" value="Sugar_Epim/Isomerase"/>
</dbReference>
<dbReference type="SUPFAM" id="SSF51658">
    <property type="entry name" value="Xylose isomerase-like"/>
    <property type="match status" value="1"/>
</dbReference>
<dbReference type="PANTHER" id="PTHR43489">
    <property type="entry name" value="ISOMERASE"/>
    <property type="match status" value="1"/>
</dbReference>
<dbReference type="AlphaFoldDB" id="A0A3D3R3Q1"/>
<feature type="domain" description="Xylose isomerase-like TIM barrel" evidence="2">
    <location>
        <begin position="86"/>
        <end position="282"/>
    </location>
</feature>
<dbReference type="GO" id="GO:0016853">
    <property type="term" value="F:isomerase activity"/>
    <property type="evidence" value="ECO:0007669"/>
    <property type="project" value="UniProtKB-KW"/>
</dbReference>
<keyword evidence="1 3" id="KW-0413">Isomerase</keyword>
<evidence type="ECO:0000313" key="3">
    <source>
        <dbReference type="EMBL" id="HCO23379.1"/>
    </source>
</evidence>
<proteinExistence type="predicted"/>
<organism evidence="3 4">
    <name type="scientific">Gimesia maris</name>
    <dbReference type="NCBI Taxonomy" id="122"/>
    <lineage>
        <taxon>Bacteria</taxon>
        <taxon>Pseudomonadati</taxon>
        <taxon>Planctomycetota</taxon>
        <taxon>Planctomycetia</taxon>
        <taxon>Planctomycetales</taxon>
        <taxon>Planctomycetaceae</taxon>
        <taxon>Gimesia</taxon>
    </lineage>
</organism>
<dbReference type="PANTHER" id="PTHR43489:SF3">
    <property type="entry name" value="XYLOSE ISOMERASE DOMAIN PROTEIN TIM BARREL"/>
    <property type="match status" value="1"/>
</dbReference>
<dbReference type="InterPro" id="IPR013022">
    <property type="entry name" value="Xyl_isomerase-like_TIM-brl"/>
</dbReference>
<dbReference type="Proteomes" id="UP000263642">
    <property type="component" value="Unassembled WGS sequence"/>
</dbReference>
<protein>
    <submittedName>
        <fullName evidence="3">Hydroxypyruvate isomerase</fullName>
    </submittedName>
</protein>
<gene>
    <name evidence="3" type="ORF">DIT97_10095</name>
</gene>
<comment type="caution">
    <text evidence="3">The sequence shown here is derived from an EMBL/GenBank/DDBJ whole genome shotgun (WGS) entry which is preliminary data.</text>
</comment>
<dbReference type="PROSITE" id="PS51318">
    <property type="entry name" value="TAT"/>
    <property type="match status" value="1"/>
</dbReference>
<evidence type="ECO:0000313" key="4">
    <source>
        <dbReference type="Proteomes" id="UP000263642"/>
    </source>
</evidence>
<evidence type="ECO:0000259" key="2">
    <source>
        <dbReference type="Pfam" id="PF01261"/>
    </source>
</evidence>
<dbReference type="InterPro" id="IPR006311">
    <property type="entry name" value="TAT_signal"/>
</dbReference>
<dbReference type="InterPro" id="IPR036237">
    <property type="entry name" value="Xyl_isomerase-like_sf"/>
</dbReference>
<evidence type="ECO:0000256" key="1">
    <source>
        <dbReference type="ARBA" id="ARBA00023235"/>
    </source>
</evidence>
<keyword evidence="3" id="KW-0670">Pyruvate</keyword>
<dbReference type="EMBL" id="DQAY01000058">
    <property type="protein sequence ID" value="HCO23379.1"/>
    <property type="molecule type" value="Genomic_DNA"/>
</dbReference>
<name>A0A3D3R3Q1_9PLAN</name>
<dbReference type="Gene3D" id="3.20.20.150">
    <property type="entry name" value="Divalent-metal-dependent TIM barrel enzymes"/>
    <property type="match status" value="1"/>
</dbReference>
<reference evidence="3 4" key="1">
    <citation type="journal article" date="2018" name="Nat. Biotechnol.">
        <title>A standardized bacterial taxonomy based on genome phylogeny substantially revises the tree of life.</title>
        <authorList>
            <person name="Parks D.H."/>
            <person name="Chuvochina M."/>
            <person name="Waite D.W."/>
            <person name="Rinke C."/>
            <person name="Skarshewski A."/>
            <person name="Chaumeil P.A."/>
            <person name="Hugenholtz P."/>
        </authorList>
    </citation>
    <scope>NUCLEOTIDE SEQUENCE [LARGE SCALE GENOMIC DNA]</scope>
    <source>
        <strain evidence="3">UBA9375</strain>
    </source>
</reference>
<sequence length="300" mass="33493">MESKVSRRRLLQSSSILAASALGLDLQQATAGEKQPQVSPQPLKGNINQSVVHWCFKKYWDIEKTAQIASQLGIKSVELTPAENWDTLKKYGLTCAIASSHGFKSGFNNPDHWDECIQILRKRIDECAAGGGKNVITFTGMRNGIDDETGAKNCVAGFKKIIGYAEKNNVNLCLEMLNSRDASHPMKGHPGYQGDHTEYCIDIIKQVGSDRMKLLFDIYHVQIMDGDVIRRIREHKDYIGHVHTAGNPGRGELDQKQEINYPAIMQALQEIGYKGYVGQEFIPTRDPYEGLQQAVLLCDV</sequence>
<dbReference type="Pfam" id="PF01261">
    <property type="entry name" value="AP_endonuc_2"/>
    <property type="match status" value="1"/>
</dbReference>